<dbReference type="PANTHER" id="PTHR27003:SF456">
    <property type="entry name" value="RECEPTOR-LIKE PROTEIN KINASE FERONIA"/>
    <property type="match status" value="1"/>
</dbReference>
<proteinExistence type="predicted"/>
<dbReference type="GO" id="GO:0009506">
    <property type="term" value="C:plasmodesma"/>
    <property type="evidence" value="ECO:0007669"/>
    <property type="project" value="TreeGrafter"/>
</dbReference>
<dbReference type="Proteomes" id="UP000593560">
    <property type="component" value="Unassembled WGS sequence"/>
</dbReference>
<sequence>MNDLSNTHISTAVKGSIGYLDPEYYRLQKITEKFDVYSFDVVLCEVLCARAPIDRTTEDHMQISLAEWVQHCYINGALDQVIDTHLQAKWCMDLSLH</sequence>
<reference evidence="1 2" key="1">
    <citation type="journal article" date="2019" name="Genome Biol. Evol.">
        <title>Insights into the evolution of the New World diploid cottons (Gossypium, subgenus Houzingenia) based on genome sequencing.</title>
        <authorList>
            <person name="Grover C.E."/>
            <person name="Arick M.A. 2nd"/>
            <person name="Thrash A."/>
            <person name="Conover J.L."/>
            <person name="Sanders W.S."/>
            <person name="Peterson D.G."/>
            <person name="Frelichowski J.E."/>
            <person name="Scheffler J.A."/>
            <person name="Scheffler B.E."/>
            <person name="Wendel J.F."/>
        </authorList>
    </citation>
    <scope>NUCLEOTIDE SEQUENCE [LARGE SCALE GENOMIC DNA]</scope>
    <source>
        <strain evidence="1">0</strain>
        <tissue evidence="1">Leaf</tissue>
    </source>
</reference>
<dbReference type="InterPro" id="IPR045272">
    <property type="entry name" value="ANXUR1/2-like"/>
</dbReference>
<dbReference type="InterPro" id="IPR011009">
    <property type="entry name" value="Kinase-like_dom_sf"/>
</dbReference>
<dbReference type="SUPFAM" id="SSF56112">
    <property type="entry name" value="Protein kinase-like (PK-like)"/>
    <property type="match status" value="1"/>
</dbReference>
<accession>A0A7J9G2Z3</accession>
<protein>
    <recommendedName>
        <fullName evidence="3">Protein kinase domain-containing protein</fullName>
    </recommendedName>
</protein>
<evidence type="ECO:0008006" key="3">
    <source>
        <dbReference type="Google" id="ProtNLM"/>
    </source>
</evidence>
<name>A0A7J9G2Z3_9ROSI</name>
<keyword evidence="2" id="KW-1185">Reference proteome</keyword>
<evidence type="ECO:0000313" key="1">
    <source>
        <dbReference type="EMBL" id="MBA0791175.1"/>
    </source>
</evidence>
<dbReference type="AlphaFoldDB" id="A0A7J9G2Z3"/>
<dbReference type="Gene3D" id="1.10.510.10">
    <property type="entry name" value="Transferase(Phosphotransferase) domain 1"/>
    <property type="match status" value="1"/>
</dbReference>
<dbReference type="OrthoDB" id="982393at2759"/>
<dbReference type="GO" id="GO:0004714">
    <property type="term" value="F:transmembrane receptor protein tyrosine kinase activity"/>
    <property type="evidence" value="ECO:0007669"/>
    <property type="project" value="InterPro"/>
</dbReference>
<dbReference type="EMBL" id="JABFAD010000001">
    <property type="protein sequence ID" value="MBA0791175.1"/>
    <property type="molecule type" value="Genomic_DNA"/>
</dbReference>
<gene>
    <name evidence="1" type="ORF">Gohar_015769</name>
</gene>
<evidence type="ECO:0000313" key="2">
    <source>
        <dbReference type="Proteomes" id="UP000593560"/>
    </source>
</evidence>
<comment type="caution">
    <text evidence="1">The sequence shown here is derived from an EMBL/GenBank/DDBJ whole genome shotgun (WGS) entry which is preliminary data.</text>
</comment>
<dbReference type="PANTHER" id="PTHR27003">
    <property type="entry name" value="OS07G0166700 PROTEIN"/>
    <property type="match status" value="1"/>
</dbReference>
<dbReference type="GO" id="GO:0005886">
    <property type="term" value="C:plasma membrane"/>
    <property type="evidence" value="ECO:0007669"/>
    <property type="project" value="TreeGrafter"/>
</dbReference>
<organism evidence="1 2">
    <name type="scientific">Gossypium harknessii</name>
    <dbReference type="NCBI Taxonomy" id="34285"/>
    <lineage>
        <taxon>Eukaryota</taxon>
        <taxon>Viridiplantae</taxon>
        <taxon>Streptophyta</taxon>
        <taxon>Embryophyta</taxon>
        <taxon>Tracheophyta</taxon>
        <taxon>Spermatophyta</taxon>
        <taxon>Magnoliopsida</taxon>
        <taxon>eudicotyledons</taxon>
        <taxon>Gunneridae</taxon>
        <taxon>Pentapetalae</taxon>
        <taxon>rosids</taxon>
        <taxon>malvids</taxon>
        <taxon>Malvales</taxon>
        <taxon>Malvaceae</taxon>
        <taxon>Malvoideae</taxon>
        <taxon>Gossypium</taxon>
    </lineage>
</organism>